<organism evidence="3 4">
    <name type="scientific">Polymorphospora rubra</name>
    <dbReference type="NCBI Taxonomy" id="338584"/>
    <lineage>
        <taxon>Bacteria</taxon>
        <taxon>Bacillati</taxon>
        <taxon>Actinomycetota</taxon>
        <taxon>Actinomycetes</taxon>
        <taxon>Micromonosporales</taxon>
        <taxon>Micromonosporaceae</taxon>
        <taxon>Polymorphospora</taxon>
    </lineage>
</organism>
<dbReference type="GO" id="GO:0008658">
    <property type="term" value="F:penicillin binding"/>
    <property type="evidence" value="ECO:0007669"/>
    <property type="project" value="InterPro"/>
</dbReference>
<evidence type="ECO:0000256" key="1">
    <source>
        <dbReference type="SAM" id="MobiDB-lite"/>
    </source>
</evidence>
<proteinExistence type="predicted"/>
<accession>A0A810N0V5</accession>
<dbReference type="InterPro" id="IPR001460">
    <property type="entry name" value="PCN-bd_Tpept"/>
</dbReference>
<dbReference type="GO" id="GO:0071555">
    <property type="term" value="P:cell wall organization"/>
    <property type="evidence" value="ECO:0007669"/>
    <property type="project" value="TreeGrafter"/>
</dbReference>
<dbReference type="InterPro" id="IPR012338">
    <property type="entry name" value="Beta-lactam/transpept-like"/>
</dbReference>
<keyword evidence="4" id="KW-1185">Reference proteome</keyword>
<dbReference type="EMBL" id="AP023359">
    <property type="protein sequence ID" value="BCJ65413.1"/>
    <property type="molecule type" value="Genomic_DNA"/>
</dbReference>
<reference evidence="3" key="1">
    <citation type="submission" date="2020-08" db="EMBL/GenBank/DDBJ databases">
        <title>Whole genome shotgun sequence of Polymorphospora rubra NBRC 101157.</title>
        <authorList>
            <person name="Komaki H."/>
            <person name="Tamura T."/>
        </authorList>
    </citation>
    <scope>NUCLEOTIDE SEQUENCE</scope>
    <source>
        <strain evidence="3">NBRC 101157</strain>
    </source>
</reference>
<dbReference type="InterPro" id="IPR050515">
    <property type="entry name" value="Beta-lactam/transpept"/>
</dbReference>
<dbReference type="GO" id="GO:0071972">
    <property type="term" value="F:peptidoglycan L,D-transpeptidase activity"/>
    <property type="evidence" value="ECO:0007669"/>
    <property type="project" value="TreeGrafter"/>
</dbReference>
<dbReference type="KEGG" id="pry:Prubr_24340"/>
<dbReference type="PANTHER" id="PTHR30627:SF24">
    <property type="entry name" value="PENICILLIN-BINDING PROTEIN 4B"/>
    <property type="match status" value="1"/>
</dbReference>
<gene>
    <name evidence="3" type="ORF">Prubr_24340</name>
</gene>
<dbReference type="Proteomes" id="UP000680866">
    <property type="component" value="Chromosome"/>
</dbReference>
<dbReference type="AlphaFoldDB" id="A0A810N0V5"/>
<dbReference type="GO" id="GO:0005886">
    <property type="term" value="C:plasma membrane"/>
    <property type="evidence" value="ECO:0007669"/>
    <property type="project" value="TreeGrafter"/>
</dbReference>
<feature type="region of interest" description="Disordered" evidence="1">
    <location>
        <begin position="1"/>
        <end position="31"/>
    </location>
</feature>
<evidence type="ECO:0000313" key="4">
    <source>
        <dbReference type="Proteomes" id="UP000680866"/>
    </source>
</evidence>
<name>A0A810N0V5_9ACTN</name>
<protein>
    <recommendedName>
        <fullName evidence="2">Penicillin-binding protein transpeptidase domain-containing protein</fullName>
    </recommendedName>
</protein>
<dbReference type="Pfam" id="PF00905">
    <property type="entry name" value="Transpeptidase"/>
    <property type="match status" value="1"/>
</dbReference>
<feature type="domain" description="Penicillin-binding protein transpeptidase" evidence="2">
    <location>
        <begin position="1"/>
        <end position="76"/>
    </location>
</feature>
<dbReference type="PANTHER" id="PTHR30627">
    <property type="entry name" value="PEPTIDOGLYCAN D,D-TRANSPEPTIDASE"/>
    <property type="match status" value="1"/>
</dbReference>
<evidence type="ECO:0000259" key="2">
    <source>
        <dbReference type="Pfam" id="PF00905"/>
    </source>
</evidence>
<dbReference type="SUPFAM" id="SSF56601">
    <property type="entry name" value="beta-lactamase/transpeptidase-like"/>
    <property type="match status" value="1"/>
</dbReference>
<dbReference type="Gene3D" id="3.40.710.10">
    <property type="entry name" value="DD-peptidase/beta-lactamase superfamily"/>
    <property type="match status" value="1"/>
</dbReference>
<sequence>MVSVVENGSGRNARINGYTVGGKTGTAQAGENDDDHGWFIGYVMKDGQPISAVAVVLENAGSGGSGEAARITAQIMRAVIADAGGR</sequence>
<evidence type="ECO:0000313" key="3">
    <source>
        <dbReference type="EMBL" id="BCJ65413.1"/>
    </source>
</evidence>